<dbReference type="RefSeq" id="WP_272182652.1">
    <property type="nucleotide sequence ID" value="NZ_JAQOMS010000002.1"/>
</dbReference>
<evidence type="ECO:0000259" key="1">
    <source>
        <dbReference type="Pfam" id="PF04773"/>
    </source>
</evidence>
<evidence type="ECO:0000313" key="3">
    <source>
        <dbReference type="Proteomes" id="UP001528411"/>
    </source>
</evidence>
<evidence type="ECO:0000313" key="2">
    <source>
        <dbReference type="EMBL" id="MDC2890442.1"/>
    </source>
</evidence>
<proteinExistence type="predicted"/>
<dbReference type="InterPro" id="IPR006860">
    <property type="entry name" value="FecR"/>
</dbReference>
<dbReference type="EMBL" id="JAQOMS010000002">
    <property type="protein sequence ID" value="MDC2890442.1"/>
    <property type="molecule type" value="Genomic_DNA"/>
</dbReference>
<organism evidence="2 3">
    <name type="scientific">Psychrosphaera algicola</name>
    <dbReference type="NCBI Taxonomy" id="3023714"/>
    <lineage>
        <taxon>Bacteria</taxon>
        <taxon>Pseudomonadati</taxon>
        <taxon>Pseudomonadota</taxon>
        <taxon>Gammaproteobacteria</taxon>
        <taxon>Alteromonadales</taxon>
        <taxon>Pseudoalteromonadaceae</taxon>
        <taxon>Psychrosphaera</taxon>
    </lineage>
</organism>
<keyword evidence="3" id="KW-1185">Reference proteome</keyword>
<name>A0ABT5FFW3_9GAMM</name>
<reference evidence="2 3" key="1">
    <citation type="submission" date="2023-01" db="EMBL/GenBank/DDBJ databases">
        <title>Psychrosphaera sp. nov., isolated from marine algae.</title>
        <authorList>
            <person name="Bayburt H."/>
            <person name="Choi B.J."/>
            <person name="Kim J.M."/>
            <person name="Choi D.G."/>
            <person name="Jeon C.O."/>
        </authorList>
    </citation>
    <scope>NUCLEOTIDE SEQUENCE [LARGE SCALE GENOMIC DNA]</scope>
    <source>
        <strain evidence="2 3">G1-22</strain>
    </source>
</reference>
<accession>A0ABT5FFW3</accession>
<comment type="caution">
    <text evidence="2">The sequence shown here is derived from an EMBL/GenBank/DDBJ whole genome shotgun (WGS) entry which is preliminary data.</text>
</comment>
<dbReference type="Pfam" id="PF04773">
    <property type="entry name" value="FecR"/>
    <property type="match status" value="1"/>
</dbReference>
<dbReference type="Proteomes" id="UP001528411">
    <property type="component" value="Unassembled WGS sequence"/>
</dbReference>
<feature type="domain" description="FecR protein" evidence="1">
    <location>
        <begin position="20"/>
        <end position="87"/>
    </location>
</feature>
<protein>
    <submittedName>
        <fullName evidence="2">FecR domain-containing protein</fullName>
    </submittedName>
</protein>
<gene>
    <name evidence="2" type="ORF">PN838_18900</name>
</gene>
<sequence length="168" mass="18199">METDSNSQLIFVVGKDAHILRENSKLILTDNTSSLEAGLQLAKGKVLSVFGKRGQGEGSLKLKTTTATIGIRGTGVYSESHQDHSYVCTCYGQTEIASLTDPSSSEILTTTHHDAPRYILKDGKAGSLIEAAPMKNHTDEELMIIEALVGRAPPFSSLMQYNAPRRGY</sequence>